<dbReference type="Pfam" id="PF00089">
    <property type="entry name" value="Trypsin"/>
    <property type="match status" value="1"/>
</dbReference>
<dbReference type="EMBL" id="JABXBU010000002">
    <property type="protein sequence ID" value="KAF8794561.1"/>
    <property type="molecule type" value="Genomic_DNA"/>
</dbReference>
<dbReference type="AlphaFoldDB" id="A0A8T0FTZ2"/>
<comment type="caution">
    <text evidence="3">The sequence shown here is derived from an EMBL/GenBank/DDBJ whole genome shotgun (WGS) entry which is preliminary data.</text>
</comment>
<evidence type="ECO:0000256" key="1">
    <source>
        <dbReference type="ARBA" id="ARBA00023157"/>
    </source>
</evidence>
<feature type="domain" description="Peptidase S1" evidence="2">
    <location>
        <begin position="104"/>
        <end position="288"/>
    </location>
</feature>
<dbReference type="SMART" id="SM00020">
    <property type="entry name" value="Tryp_SPc"/>
    <property type="match status" value="1"/>
</dbReference>
<sequence length="292" mass="31734">MSVASQVNGQQLLSVTNFVQLNAGRYVDICGWDFETPLVCCASYIAPGYGYSSFAGGSAAGRTDPVSPPGCGVRRLQPSLYYGFYASGYETPAFGYAGIGRTAYAGGRTVVEKWPWMAAIFYGSAIKQLCGGTVIDARHVVTAAHCFRGRSLDSSWYTVLIGEVYVGSQEIRYQIEEIRIHENYQAIYNYDDIAVIRLAQNVPNIVAACLPEDDLLIDGDNCTGLGWGLTSYDGRSARWLQEVELPVVATDVCDDIYASLPRGRFPQGITENMICAGGSLGRDIGACQVIRY</sequence>
<dbReference type="InterPro" id="IPR001254">
    <property type="entry name" value="Trypsin_dom"/>
</dbReference>
<gene>
    <name evidence="3" type="ORF">HNY73_002532</name>
</gene>
<dbReference type="GO" id="GO:0006508">
    <property type="term" value="P:proteolysis"/>
    <property type="evidence" value="ECO:0007669"/>
    <property type="project" value="InterPro"/>
</dbReference>
<dbReference type="SUPFAM" id="SSF50494">
    <property type="entry name" value="Trypsin-like serine proteases"/>
    <property type="match status" value="1"/>
</dbReference>
<dbReference type="Proteomes" id="UP000807504">
    <property type="component" value="Unassembled WGS sequence"/>
</dbReference>
<dbReference type="InterPro" id="IPR043504">
    <property type="entry name" value="Peptidase_S1_PA_chymotrypsin"/>
</dbReference>
<reference evidence="3" key="1">
    <citation type="journal article" date="2020" name="bioRxiv">
        <title>Chromosome-level reference genome of the European wasp spider Argiope bruennichi: a resource for studies on range expansion and evolutionary adaptation.</title>
        <authorList>
            <person name="Sheffer M.M."/>
            <person name="Hoppe A."/>
            <person name="Krehenwinkel H."/>
            <person name="Uhl G."/>
            <person name="Kuss A.W."/>
            <person name="Jensen L."/>
            <person name="Jensen C."/>
            <person name="Gillespie R.G."/>
            <person name="Hoff K.J."/>
            <person name="Prost S."/>
        </authorList>
    </citation>
    <scope>NUCLEOTIDE SEQUENCE</scope>
</reference>
<dbReference type="PANTHER" id="PTHR24253:SF153">
    <property type="entry name" value="SERINE PROTEASE HEPSIN"/>
    <property type="match status" value="1"/>
</dbReference>
<dbReference type="InterPro" id="IPR018114">
    <property type="entry name" value="TRYPSIN_HIS"/>
</dbReference>
<accession>A0A8T0FTZ2</accession>
<dbReference type="Gene3D" id="2.40.10.10">
    <property type="entry name" value="Trypsin-like serine proteases"/>
    <property type="match status" value="1"/>
</dbReference>
<dbReference type="CDD" id="cd00190">
    <property type="entry name" value="Tryp_SPc"/>
    <property type="match status" value="1"/>
</dbReference>
<evidence type="ECO:0000259" key="2">
    <source>
        <dbReference type="PROSITE" id="PS50240"/>
    </source>
</evidence>
<reference evidence="3" key="2">
    <citation type="submission" date="2020-06" db="EMBL/GenBank/DDBJ databases">
        <authorList>
            <person name="Sheffer M."/>
        </authorList>
    </citation>
    <scope>NUCLEOTIDE SEQUENCE</scope>
</reference>
<keyword evidence="1" id="KW-1015">Disulfide bond</keyword>
<name>A0A8T0FTZ2_ARGBR</name>
<dbReference type="PROSITE" id="PS00134">
    <property type="entry name" value="TRYPSIN_HIS"/>
    <property type="match status" value="1"/>
</dbReference>
<organism evidence="3 4">
    <name type="scientific">Argiope bruennichi</name>
    <name type="common">Wasp spider</name>
    <name type="synonym">Aranea bruennichi</name>
    <dbReference type="NCBI Taxonomy" id="94029"/>
    <lineage>
        <taxon>Eukaryota</taxon>
        <taxon>Metazoa</taxon>
        <taxon>Ecdysozoa</taxon>
        <taxon>Arthropoda</taxon>
        <taxon>Chelicerata</taxon>
        <taxon>Arachnida</taxon>
        <taxon>Araneae</taxon>
        <taxon>Araneomorphae</taxon>
        <taxon>Entelegynae</taxon>
        <taxon>Araneoidea</taxon>
        <taxon>Araneidae</taxon>
        <taxon>Argiope</taxon>
    </lineage>
</organism>
<dbReference type="PROSITE" id="PS50240">
    <property type="entry name" value="TRYPSIN_DOM"/>
    <property type="match status" value="1"/>
</dbReference>
<dbReference type="PANTHER" id="PTHR24253">
    <property type="entry name" value="TRANSMEMBRANE PROTEASE SERINE"/>
    <property type="match status" value="1"/>
</dbReference>
<proteinExistence type="predicted"/>
<evidence type="ECO:0000313" key="4">
    <source>
        <dbReference type="Proteomes" id="UP000807504"/>
    </source>
</evidence>
<dbReference type="GO" id="GO:0004252">
    <property type="term" value="F:serine-type endopeptidase activity"/>
    <property type="evidence" value="ECO:0007669"/>
    <property type="project" value="InterPro"/>
</dbReference>
<keyword evidence="4" id="KW-1185">Reference proteome</keyword>
<dbReference type="FunFam" id="2.40.10.10:FF:000068">
    <property type="entry name" value="transmembrane protease serine 2"/>
    <property type="match status" value="1"/>
</dbReference>
<dbReference type="InterPro" id="IPR009003">
    <property type="entry name" value="Peptidase_S1_PA"/>
</dbReference>
<evidence type="ECO:0000313" key="3">
    <source>
        <dbReference type="EMBL" id="KAF8794561.1"/>
    </source>
</evidence>
<protein>
    <submittedName>
        <fullName evidence="3">Clotting factor B like protein</fullName>
    </submittedName>
</protein>